<evidence type="ECO:0000313" key="2">
    <source>
        <dbReference type="EMBL" id="GLQ20354.1"/>
    </source>
</evidence>
<keyword evidence="3" id="KW-1185">Reference proteome</keyword>
<dbReference type="RefSeq" id="WP_284370846.1">
    <property type="nucleotide sequence ID" value="NZ_BSNJ01000002.1"/>
</dbReference>
<dbReference type="EMBL" id="BSNJ01000002">
    <property type="protein sequence ID" value="GLQ20354.1"/>
    <property type="molecule type" value="Genomic_DNA"/>
</dbReference>
<reference evidence="2" key="1">
    <citation type="journal article" date="2014" name="Int. J. Syst. Evol. Microbiol.">
        <title>Complete genome of a new Firmicutes species belonging to the dominant human colonic microbiota ('Ruminococcus bicirculans') reveals two chromosomes and a selective capacity to utilize plant glucans.</title>
        <authorList>
            <consortium name="NISC Comparative Sequencing Program"/>
            <person name="Wegmann U."/>
            <person name="Louis P."/>
            <person name="Goesmann A."/>
            <person name="Henrissat B."/>
            <person name="Duncan S.H."/>
            <person name="Flint H.J."/>
        </authorList>
    </citation>
    <scope>NUCLEOTIDE SEQUENCE</scope>
    <source>
        <strain evidence="2">NBRC 108216</strain>
    </source>
</reference>
<accession>A0ABQ5V102</accession>
<feature type="compositionally biased region" description="Basic residues" evidence="1">
    <location>
        <begin position="1"/>
        <end position="14"/>
    </location>
</feature>
<sequence length="47" mass="5494">MKSRHRKAMRAKRRGRDDMTRAYGSDTRTMELARTLDALRAERKEGG</sequence>
<dbReference type="Proteomes" id="UP001161390">
    <property type="component" value="Unassembled WGS sequence"/>
</dbReference>
<reference evidence="2" key="2">
    <citation type="submission" date="2023-01" db="EMBL/GenBank/DDBJ databases">
        <title>Draft genome sequence of Algimonas porphyrae strain NBRC 108216.</title>
        <authorList>
            <person name="Sun Q."/>
            <person name="Mori K."/>
        </authorList>
    </citation>
    <scope>NUCLEOTIDE SEQUENCE</scope>
    <source>
        <strain evidence="2">NBRC 108216</strain>
    </source>
</reference>
<proteinExistence type="predicted"/>
<organism evidence="2 3">
    <name type="scientific">Algimonas porphyrae</name>
    <dbReference type="NCBI Taxonomy" id="1128113"/>
    <lineage>
        <taxon>Bacteria</taxon>
        <taxon>Pseudomonadati</taxon>
        <taxon>Pseudomonadota</taxon>
        <taxon>Alphaproteobacteria</taxon>
        <taxon>Maricaulales</taxon>
        <taxon>Robiginitomaculaceae</taxon>
        <taxon>Algimonas</taxon>
    </lineage>
</organism>
<feature type="region of interest" description="Disordered" evidence="1">
    <location>
        <begin position="1"/>
        <end position="26"/>
    </location>
</feature>
<gene>
    <name evidence="2" type="ORF">GCM10007854_13090</name>
</gene>
<protein>
    <submittedName>
        <fullName evidence="2">Uncharacterized protein</fullName>
    </submittedName>
</protein>
<evidence type="ECO:0000313" key="3">
    <source>
        <dbReference type="Proteomes" id="UP001161390"/>
    </source>
</evidence>
<name>A0ABQ5V102_9PROT</name>
<comment type="caution">
    <text evidence="2">The sequence shown here is derived from an EMBL/GenBank/DDBJ whole genome shotgun (WGS) entry which is preliminary data.</text>
</comment>
<evidence type="ECO:0000256" key="1">
    <source>
        <dbReference type="SAM" id="MobiDB-lite"/>
    </source>
</evidence>